<dbReference type="InterPro" id="IPR021708">
    <property type="entry name" value="DUF3291"/>
</dbReference>
<organism evidence="2 3">
    <name type="scientific">Flavobacterium ginsengisoli</name>
    <dbReference type="NCBI Taxonomy" id="871694"/>
    <lineage>
        <taxon>Bacteria</taxon>
        <taxon>Pseudomonadati</taxon>
        <taxon>Bacteroidota</taxon>
        <taxon>Flavobacteriia</taxon>
        <taxon>Flavobacteriales</taxon>
        <taxon>Flavobacteriaceae</taxon>
        <taxon>Flavobacterium</taxon>
    </lineage>
</organism>
<name>A0ABP7FT39_9FLAO</name>
<accession>A0ABP7FT39</accession>
<dbReference type="RefSeq" id="WP_278020971.1">
    <property type="nucleotide sequence ID" value="NZ_BAABDT010000006.1"/>
</dbReference>
<dbReference type="InterPro" id="IPR011008">
    <property type="entry name" value="Dimeric_a/b-barrel"/>
</dbReference>
<dbReference type="SUPFAM" id="SSF54909">
    <property type="entry name" value="Dimeric alpha+beta barrel"/>
    <property type="match status" value="1"/>
</dbReference>
<feature type="domain" description="DUF3291" evidence="1">
    <location>
        <begin position="6"/>
        <end position="146"/>
    </location>
</feature>
<dbReference type="EMBL" id="BAABDT010000006">
    <property type="protein sequence ID" value="GAA3747636.1"/>
    <property type="molecule type" value="Genomic_DNA"/>
</dbReference>
<dbReference type="Pfam" id="PF11695">
    <property type="entry name" value="DUF3291"/>
    <property type="match status" value="1"/>
</dbReference>
<evidence type="ECO:0000313" key="2">
    <source>
        <dbReference type="EMBL" id="GAA3747636.1"/>
    </source>
</evidence>
<gene>
    <name evidence="2" type="ORF">GCM10022422_35230</name>
</gene>
<evidence type="ECO:0000313" key="3">
    <source>
        <dbReference type="Proteomes" id="UP001501367"/>
    </source>
</evidence>
<reference evidence="3" key="1">
    <citation type="journal article" date="2019" name="Int. J. Syst. Evol. Microbiol.">
        <title>The Global Catalogue of Microorganisms (GCM) 10K type strain sequencing project: providing services to taxonomists for standard genome sequencing and annotation.</title>
        <authorList>
            <consortium name="The Broad Institute Genomics Platform"/>
            <consortium name="The Broad Institute Genome Sequencing Center for Infectious Disease"/>
            <person name="Wu L."/>
            <person name="Ma J."/>
        </authorList>
    </citation>
    <scope>NUCLEOTIDE SEQUENCE [LARGE SCALE GENOMIC DNA]</scope>
    <source>
        <strain evidence="3">JCM 17336</strain>
    </source>
</reference>
<dbReference type="Proteomes" id="UP001501367">
    <property type="component" value="Unassembled WGS sequence"/>
</dbReference>
<keyword evidence="3" id="KW-1185">Reference proteome</keyword>
<protein>
    <submittedName>
        <fullName evidence="2">DUF3291 domain-containing protein</fullName>
    </submittedName>
</protein>
<proteinExistence type="predicted"/>
<comment type="caution">
    <text evidence="2">The sequence shown here is derived from an EMBL/GenBank/DDBJ whole genome shotgun (WGS) entry which is preliminary data.</text>
</comment>
<sequence length="159" mass="18739">MSQYHLAEINIAKMKGVDINDPIMKEFVDNLDAVNTLAEESEGFVWRLKDETDSYNATSLNPYNDEQIIINVSVWESIETLEHYMYKTFHSEFLRRRKEWFQKFGKAHTAMWWIPKGEIPSMEEAVEKLDYLQKNGPSELVFDLRNKYPAPNKDKTKAK</sequence>
<evidence type="ECO:0000259" key="1">
    <source>
        <dbReference type="Pfam" id="PF11695"/>
    </source>
</evidence>